<evidence type="ECO:0000313" key="3">
    <source>
        <dbReference type="Proteomes" id="UP000766486"/>
    </source>
</evidence>
<feature type="non-terminal residue" evidence="2">
    <location>
        <position position="55"/>
    </location>
</feature>
<name>A0ABY6TWP8_BIOOC</name>
<evidence type="ECO:0000313" key="2">
    <source>
        <dbReference type="EMBL" id="VUC22604.1"/>
    </source>
</evidence>
<dbReference type="EMBL" id="CABFNS010000660">
    <property type="protein sequence ID" value="VUC22604.1"/>
    <property type="molecule type" value="Genomic_DNA"/>
</dbReference>
<feature type="domain" description="DhaK" evidence="1">
    <location>
        <begin position="9"/>
        <end position="55"/>
    </location>
</feature>
<proteinExistence type="predicted"/>
<dbReference type="InterPro" id="IPR004006">
    <property type="entry name" value="DhaK_dom"/>
</dbReference>
<reference evidence="2 3" key="1">
    <citation type="submission" date="2019-06" db="EMBL/GenBank/DDBJ databases">
        <authorList>
            <person name="Broberg M."/>
        </authorList>
    </citation>
    <scope>NUCLEOTIDE SEQUENCE [LARGE SCALE GENOMIC DNA]</scope>
</reference>
<dbReference type="SUPFAM" id="SSF82549">
    <property type="entry name" value="DAK1/DegV-like"/>
    <property type="match status" value="1"/>
</dbReference>
<accession>A0ABY6TWP8</accession>
<comment type="caution">
    <text evidence="2">The sequence shown here is derived from an EMBL/GenBank/DDBJ whole genome shotgun (WGS) entry which is preliminary data.</text>
</comment>
<dbReference type="Proteomes" id="UP000766486">
    <property type="component" value="Unassembled WGS sequence"/>
</dbReference>
<evidence type="ECO:0000259" key="1">
    <source>
        <dbReference type="PROSITE" id="PS51481"/>
    </source>
</evidence>
<protein>
    <recommendedName>
        <fullName evidence="1">DhaK domain-containing protein</fullName>
    </recommendedName>
</protein>
<dbReference type="Gene3D" id="3.40.50.10440">
    <property type="entry name" value="Dihydroxyacetone kinase, domain 1"/>
    <property type="match status" value="1"/>
</dbReference>
<keyword evidence="3" id="KW-1185">Reference proteome</keyword>
<sequence length="55" mass="5822">MSSKHFVNDPTKLVNAALRSLTLTNPNVALDAENKIVYRRPSDAPAQVSIVSGGG</sequence>
<dbReference type="PROSITE" id="PS51481">
    <property type="entry name" value="DHAK"/>
    <property type="match status" value="1"/>
</dbReference>
<gene>
    <name evidence="2" type="ORF">CLO192961_LOCUS90150</name>
</gene>
<organism evidence="2 3">
    <name type="scientific">Bionectria ochroleuca</name>
    <name type="common">Gliocladium roseum</name>
    <dbReference type="NCBI Taxonomy" id="29856"/>
    <lineage>
        <taxon>Eukaryota</taxon>
        <taxon>Fungi</taxon>
        <taxon>Dikarya</taxon>
        <taxon>Ascomycota</taxon>
        <taxon>Pezizomycotina</taxon>
        <taxon>Sordariomycetes</taxon>
        <taxon>Hypocreomycetidae</taxon>
        <taxon>Hypocreales</taxon>
        <taxon>Bionectriaceae</taxon>
        <taxon>Clonostachys</taxon>
    </lineage>
</organism>